<dbReference type="Proteomes" id="UP000658514">
    <property type="component" value="Unassembled WGS sequence"/>
</dbReference>
<dbReference type="InterPro" id="IPR001623">
    <property type="entry name" value="DnaJ_domain"/>
</dbReference>
<keyword evidence="3" id="KW-1185">Reference proteome</keyword>
<evidence type="ECO:0000313" key="3">
    <source>
        <dbReference type="Proteomes" id="UP000658514"/>
    </source>
</evidence>
<dbReference type="Gene3D" id="1.10.287.110">
    <property type="entry name" value="DnaJ domain"/>
    <property type="match status" value="1"/>
</dbReference>
<dbReference type="RefSeq" id="WP_190550681.1">
    <property type="nucleotide sequence ID" value="NZ_CAWPNO010000115.1"/>
</dbReference>
<comment type="caution">
    <text evidence="2">The sequence shown here is derived from an EMBL/GenBank/DDBJ whole genome shotgun (WGS) entry which is preliminary data.</text>
</comment>
<dbReference type="CDD" id="cd06257">
    <property type="entry name" value="DnaJ"/>
    <property type="match status" value="1"/>
</dbReference>
<dbReference type="PROSITE" id="PS50076">
    <property type="entry name" value="DNAJ_2"/>
    <property type="match status" value="1"/>
</dbReference>
<feature type="domain" description="J" evidence="1">
    <location>
        <begin position="193"/>
        <end position="249"/>
    </location>
</feature>
<accession>A0ABR8AJG7</accession>
<name>A0ABR8AJG7_9CYAN</name>
<protein>
    <submittedName>
        <fullName evidence="2">DnaJ domain-containing protein</fullName>
    </submittedName>
</protein>
<evidence type="ECO:0000259" key="1">
    <source>
        <dbReference type="PROSITE" id="PS50076"/>
    </source>
</evidence>
<dbReference type="InterPro" id="IPR036869">
    <property type="entry name" value="J_dom_sf"/>
</dbReference>
<dbReference type="SUPFAM" id="SSF46565">
    <property type="entry name" value="Chaperone J-domain"/>
    <property type="match status" value="1"/>
</dbReference>
<gene>
    <name evidence="2" type="ORF">H6G24_32645</name>
</gene>
<reference evidence="2 3" key="1">
    <citation type="journal article" date="2020" name="ISME J.">
        <title>Comparative genomics reveals insights into cyanobacterial evolution and habitat adaptation.</title>
        <authorList>
            <person name="Chen M.Y."/>
            <person name="Teng W.K."/>
            <person name="Zhao L."/>
            <person name="Hu C.X."/>
            <person name="Zhou Y.K."/>
            <person name="Han B.P."/>
            <person name="Song L.R."/>
            <person name="Shu W.S."/>
        </authorList>
    </citation>
    <scope>NUCLEOTIDE SEQUENCE [LARGE SCALE GENOMIC DNA]</scope>
    <source>
        <strain evidence="2 3">FACHB-288</strain>
    </source>
</reference>
<dbReference type="Pfam" id="PF00226">
    <property type="entry name" value="DnaJ"/>
    <property type="match status" value="1"/>
</dbReference>
<sequence length="250" mass="29048">MKTKTKETTMKTTKTNKTANNKTMKTKTMKTKTAKTEMKMKELKEYVLQYSSKDNVRAQFGDLRKKSTWQAAMSHIKSMSTTSSHVVDEVLSIVLYTGEKKVENKKVEVKKTDKKEDISKIKREIYKLFKVKSTKQLRENKRFKMAVDGLDINLRDNESWKVIYRRYIGIVPGEENAEGYGVINGVDIFKYSYMWQVLGLDGNTAKVEDIKREYRKLCKIYHPDVPGTGDARIFDRLTIFYESLIAVGEF</sequence>
<organism evidence="2 3">
    <name type="scientific">Calothrix parietina FACHB-288</name>
    <dbReference type="NCBI Taxonomy" id="2692896"/>
    <lineage>
        <taxon>Bacteria</taxon>
        <taxon>Bacillati</taxon>
        <taxon>Cyanobacteriota</taxon>
        <taxon>Cyanophyceae</taxon>
        <taxon>Nostocales</taxon>
        <taxon>Calotrichaceae</taxon>
        <taxon>Calothrix</taxon>
    </lineage>
</organism>
<proteinExistence type="predicted"/>
<dbReference type="EMBL" id="JACJQH010000078">
    <property type="protein sequence ID" value="MBD2200162.1"/>
    <property type="molecule type" value="Genomic_DNA"/>
</dbReference>
<evidence type="ECO:0000313" key="2">
    <source>
        <dbReference type="EMBL" id="MBD2200162.1"/>
    </source>
</evidence>